<evidence type="ECO:0000256" key="5">
    <source>
        <dbReference type="ARBA" id="ARBA00022824"/>
    </source>
</evidence>
<protein>
    <submittedName>
        <fullName evidence="10">Uncharacterized protein</fullName>
    </submittedName>
</protein>
<keyword evidence="7 9" id="KW-0472">Membrane</keyword>
<dbReference type="Proteomes" id="UP001600064">
    <property type="component" value="Unassembled WGS sequence"/>
</dbReference>
<dbReference type="EMBL" id="JAZGUE010000003">
    <property type="protein sequence ID" value="KAL2268886.1"/>
    <property type="molecule type" value="Genomic_DNA"/>
</dbReference>
<feature type="compositionally biased region" description="Basic and acidic residues" evidence="8">
    <location>
        <begin position="506"/>
        <end position="532"/>
    </location>
</feature>
<evidence type="ECO:0000313" key="11">
    <source>
        <dbReference type="Proteomes" id="UP001600064"/>
    </source>
</evidence>
<name>A0ABR4DEY7_9PEZI</name>
<dbReference type="Pfam" id="PF04258">
    <property type="entry name" value="Peptidase_A22B"/>
    <property type="match status" value="1"/>
</dbReference>
<feature type="compositionally biased region" description="Basic and acidic residues" evidence="8">
    <location>
        <begin position="63"/>
        <end position="72"/>
    </location>
</feature>
<dbReference type="PANTHER" id="PTHR12174">
    <property type="entry name" value="SIGNAL PEPTIDE PEPTIDASE"/>
    <property type="match status" value="1"/>
</dbReference>
<keyword evidence="3 9" id="KW-0812">Transmembrane</keyword>
<reference evidence="10 11" key="1">
    <citation type="journal article" date="2024" name="Commun. Biol.">
        <title>Comparative genomic analysis of thermophilic fungi reveals convergent evolutionary adaptations and gene losses.</title>
        <authorList>
            <person name="Steindorff A.S."/>
            <person name="Aguilar-Pontes M.V."/>
            <person name="Robinson A.J."/>
            <person name="Andreopoulos B."/>
            <person name="LaButti K."/>
            <person name="Kuo A."/>
            <person name="Mondo S."/>
            <person name="Riley R."/>
            <person name="Otillar R."/>
            <person name="Haridas S."/>
            <person name="Lipzen A."/>
            <person name="Grimwood J."/>
            <person name="Schmutz J."/>
            <person name="Clum A."/>
            <person name="Reid I.D."/>
            <person name="Moisan M.C."/>
            <person name="Butler G."/>
            <person name="Nguyen T.T.M."/>
            <person name="Dewar K."/>
            <person name="Conant G."/>
            <person name="Drula E."/>
            <person name="Henrissat B."/>
            <person name="Hansel C."/>
            <person name="Singer S."/>
            <person name="Hutchinson M.I."/>
            <person name="de Vries R.P."/>
            <person name="Natvig D.O."/>
            <person name="Powell A.J."/>
            <person name="Tsang A."/>
            <person name="Grigoriev I.V."/>
        </authorList>
    </citation>
    <scope>NUCLEOTIDE SEQUENCE [LARGE SCALE GENOMIC DNA]</scope>
    <source>
        <strain evidence="10 11">ATCC 22073</strain>
    </source>
</reference>
<gene>
    <name evidence="10" type="ORF">VTJ83DRAFT_3732</name>
</gene>
<feature type="transmembrane region" description="Helical" evidence="9">
    <location>
        <begin position="83"/>
        <end position="101"/>
    </location>
</feature>
<dbReference type="SMART" id="SM00730">
    <property type="entry name" value="PSN"/>
    <property type="match status" value="1"/>
</dbReference>
<evidence type="ECO:0000256" key="8">
    <source>
        <dbReference type="SAM" id="MobiDB-lite"/>
    </source>
</evidence>
<comment type="similarity">
    <text evidence="2">Belongs to the peptidase A22B family.</text>
</comment>
<feature type="region of interest" description="Disordered" evidence="8">
    <location>
        <begin position="506"/>
        <end position="535"/>
    </location>
</feature>
<feature type="transmembrane region" description="Helical" evidence="9">
    <location>
        <begin position="456"/>
        <end position="474"/>
    </location>
</feature>
<evidence type="ECO:0000256" key="6">
    <source>
        <dbReference type="ARBA" id="ARBA00022989"/>
    </source>
</evidence>
<evidence type="ECO:0000256" key="7">
    <source>
        <dbReference type="ARBA" id="ARBA00023136"/>
    </source>
</evidence>
<keyword evidence="5" id="KW-0256">Endoplasmic reticulum</keyword>
<feature type="transmembrane region" description="Helical" evidence="9">
    <location>
        <begin position="231"/>
        <end position="252"/>
    </location>
</feature>
<dbReference type="GeneID" id="98124787"/>
<dbReference type="PANTHER" id="PTHR12174:SF23">
    <property type="entry name" value="MINOR HISTOCOMPATIBILITY ANTIGEN H13"/>
    <property type="match status" value="1"/>
</dbReference>
<evidence type="ECO:0000256" key="2">
    <source>
        <dbReference type="ARBA" id="ARBA00006859"/>
    </source>
</evidence>
<organism evidence="10 11">
    <name type="scientific">Remersonia thermophila</name>
    <dbReference type="NCBI Taxonomy" id="72144"/>
    <lineage>
        <taxon>Eukaryota</taxon>
        <taxon>Fungi</taxon>
        <taxon>Dikarya</taxon>
        <taxon>Ascomycota</taxon>
        <taxon>Pezizomycotina</taxon>
        <taxon>Sordariomycetes</taxon>
        <taxon>Sordariomycetidae</taxon>
        <taxon>Sordariales</taxon>
        <taxon>Sordariales incertae sedis</taxon>
        <taxon>Remersonia</taxon>
    </lineage>
</organism>
<dbReference type="InterPro" id="IPR007369">
    <property type="entry name" value="Peptidase_A22B_SPP"/>
</dbReference>
<keyword evidence="4" id="KW-0378">Hydrolase</keyword>
<evidence type="ECO:0000313" key="10">
    <source>
        <dbReference type="EMBL" id="KAL2268886.1"/>
    </source>
</evidence>
<accession>A0ABR4DEY7</accession>
<evidence type="ECO:0000256" key="4">
    <source>
        <dbReference type="ARBA" id="ARBA00022801"/>
    </source>
</evidence>
<feature type="transmembrane region" description="Helical" evidence="9">
    <location>
        <begin position="428"/>
        <end position="450"/>
    </location>
</feature>
<keyword evidence="11" id="KW-1185">Reference proteome</keyword>
<evidence type="ECO:0000256" key="1">
    <source>
        <dbReference type="ARBA" id="ARBA00004477"/>
    </source>
</evidence>
<comment type="subcellular location">
    <subcellularLocation>
        <location evidence="1">Endoplasmic reticulum membrane</location>
        <topology evidence="1">Multi-pass membrane protein</topology>
    </subcellularLocation>
</comment>
<feature type="transmembrane region" description="Helical" evidence="9">
    <location>
        <begin position="30"/>
        <end position="47"/>
    </location>
</feature>
<keyword evidence="6 9" id="KW-1133">Transmembrane helix</keyword>
<feature type="region of interest" description="Disordered" evidence="8">
    <location>
        <begin position="53"/>
        <end position="72"/>
    </location>
</feature>
<feature type="transmembrane region" description="Helical" evidence="9">
    <location>
        <begin position="318"/>
        <end position="337"/>
    </location>
</feature>
<dbReference type="InterPro" id="IPR006639">
    <property type="entry name" value="Preselin/SPP"/>
</dbReference>
<feature type="transmembrane region" description="Helical" evidence="9">
    <location>
        <begin position="273"/>
        <end position="298"/>
    </location>
</feature>
<evidence type="ECO:0000256" key="9">
    <source>
        <dbReference type="SAM" id="Phobius"/>
    </source>
</evidence>
<dbReference type="RefSeq" id="XP_070867610.1">
    <property type="nucleotide sequence ID" value="XM_071010143.1"/>
</dbReference>
<proteinExistence type="inferred from homology"/>
<comment type="caution">
    <text evidence="10">The sequence shown here is derived from an EMBL/GenBank/DDBJ whole genome shotgun (WGS) entry which is preliminary data.</text>
</comment>
<evidence type="ECO:0000256" key="3">
    <source>
        <dbReference type="ARBA" id="ARBA00022692"/>
    </source>
</evidence>
<sequence length="555" mass="60552">MPSEDTATGEAGARPSLEPVLDALVSILEPHYFLMILAPLAIIWLGAHGSLRRPASAAPAPPKKGEKRRDEEKFAEGLAASDAIRYPLMLGAVLVGLYYLLQWLQDPAILNKMLRGYMTVMSVAGLGQLAGDALDVVTSLAFPAMWADDRGAVYHIDPRRRCQYALDRDAGARVVLPGRKTPLPGRLDGWVPPAAGPWLWELRDLFAEEWTLRAVLCGNKLGEHEIRLNDLLRFVMAAAVALAYHLTGWNALSNLLSFAMCYFSFTLISPTSFGIGTAVLVSLFVYDVVMVFYTPYMITVAKAIDAPIKLTFETAKGASMLGLGDIIIPGMMMALALRFDLFMHYQRQIKLEPVQLLSESVAAPNDPTTLPTTTRTIAATTGHRRIKPTYMDTRGQWGNRFWTTPLGRLSPVPGAPEPASATAFPKPYFYASLAGYAGAMVVTMVVMLVFRHGQPALLYLVPGVTGALWLTGLARGEIKDMWAYTEDGSLDTEDVVVEVDGEGKVVEREKAEGNGAPKEGDPKAQDKEDKQRAPTGLKELFVLSITAQRLVESAS</sequence>